<comment type="caution">
    <text evidence="12">The sequence shown here is derived from an EMBL/GenBank/DDBJ whole genome shotgun (WGS) entry which is preliminary data.</text>
</comment>
<gene>
    <name evidence="12" type="ORF">E2L05_10640</name>
</gene>
<dbReference type="PRINTS" id="PR01035">
    <property type="entry name" value="TCRTETA"/>
</dbReference>
<keyword evidence="7 10" id="KW-0812">Transmembrane</keyword>
<name>A0A4R6AUC6_9RHOB</name>
<sequence>MQHPPLVRFLDRTTPPHIVTLVLLAGLSAATMNIFLPSLPSMATHFDSDYRVLQLSVTLYLAVNAILQIFIGPLSDRLGRRPVLLGAFALFILFTIGILFAPTVEIFLLLRMGQSAVVAGMVLSRAIVRDMVPQDQAASMIGYVTMGMALVPMISPVIGGLLDEAFGWQSNFVLLIVLGCAVMWLVWTDLGETARTPDQTLGEQMREAPELLTSPRFWGYNMSATFASGAFFAYLGGAPYVGSEVFGLSPAQLGLFFGAPAVGYMVGNAISGAYSVRYGINLMIVTGTCLSSLGLLVSLSLFLIGLETVWVFFGFMIFVGLGNGLVLPNATAGMLSVRPRLAGTASGLGGAMMIGGGAALSALAAALLVPGAGAFPLLWMMFITSCLAIGAICVVLWRERQLGLGHGD</sequence>
<comment type="function">
    <text evidence="1">Resistance to tetracycline by an active tetracycline efflux. This is an energy-dependent process that decreases the accumulation of the antibiotic in whole cells. This protein functions as a metal-tetracycline/H(+) antiporter.</text>
</comment>
<evidence type="ECO:0000256" key="9">
    <source>
        <dbReference type="ARBA" id="ARBA00023136"/>
    </source>
</evidence>
<evidence type="ECO:0000256" key="7">
    <source>
        <dbReference type="ARBA" id="ARBA00022692"/>
    </source>
</evidence>
<dbReference type="InterPro" id="IPR001958">
    <property type="entry name" value="Tet-R_TetA/multi-R_MdtG-like"/>
</dbReference>
<evidence type="ECO:0000313" key="12">
    <source>
        <dbReference type="EMBL" id="TDL87790.1"/>
    </source>
</evidence>
<keyword evidence="6" id="KW-1003">Cell membrane</keyword>
<feature type="transmembrane region" description="Helical" evidence="10">
    <location>
        <begin position="278"/>
        <end position="303"/>
    </location>
</feature>
<evidence type="ECO:0000256" key="4">
    <source>
        <dbReference type="ARBA" id="ARBA00007520"/>
    </source>
</evidence>
<evidence type="ECO:0000256" key="3">
    <source>
        <dbReference type="ARBA" id="ARBA00006236"/>
    </source>
</evidence>
<dbReference type="InterPro" id="IPR005829">
    <property type="entry name" value="Sugar_transporter_CS"/>
</dbReference>
<evidence type="ECO:0000256" key="6">
    <source>
        <dbReference type="ARBA" id="ARBA00022475"/>
    </source>
</evidence>
<dbReference type="NCBIfam" id="TIGR00710">
    <property type="entry name" value="efflux_Bcr_CflA"/>
    <property type="match status" value="1"/>
</dbReference>
<dbReference type="Gene3D" id="1.20.1720.10">
    <property type="entry name" value="Multidrug resistance protein D"/>
    <property type="match status" value="1"/>
</dbReference>
<dbReference type="SUPFAM" id="SSF103473">
    <property type="entry name" value="MFS general substrate transporter"/>
    <property type="match status" value="1"/>
</dbReference>
<comment type="caution">
    <text evidence="10">Lacks conserved residue(s) required for the propagation of feature annotation.</text>
</comment>
<evidence type="ECO:0000256" key="1">
    <source>
        <dbReference type="ARBA" id="ARBA00003279"/>
    </source>
</evidence>
<feature type="transmembrane region" description="Helical" evidence="10">
    <location>
        <begin position="52"/>
        <end position="71"/>
    </location>
</feature>
<dbReference type="CDD" id="cd17320">
    <property type="entry name" value="MFS_MdfA_MDR_like"/>
    <property type="match status" value="1"/>
</dbReference>
<feature type="transmembrane region" description="Helical" evidence="10">
    <location>
        <begin position="247"/>
        <end position="266"/>
    </location>
</feature>
<feature type="domain" description="Major facilitator superfamily (MFS) profile" evidence="11">
    <location>
        <begin position="17"/>
        <end position="402"/>
    </location>
</feature>
<proteinExistence type="inferred from homology"/>
<dbReference type="PANTHER" id="PTHR43124:SF3">
    <property type="entry name" value="CHLORAMPHENICOL EFFLUX PUMP RV0191"/>
    <property type="match status" value="1"/>
</dbReference>
<evidence type="ECO:0000256" key="8">
    <source>
        <dbReference type="ARBA" id="ARBA00022989"/>
    </source>
</evidence>
<keyword evidence="13" id="KW-1185">Reference proteome</keyword>
<comment type="similarity">
    <text evidence="4">Belongs to the major facilitator superfamily. TCR/Tet family.</text>
</comment>
<dbReference type="PROSITE" id="PS50850">
    <property type="entry name" value="MFS"/>
    <property type="match status" value="1"/>
</dbReference>
<feature type="transmembrane region" description="Helical" evidence="10">
    <location>
        <begin position="168"/>
        <end position="187"/>
    </location>
</feature>
<dbReference type="InterPro" id="IPR050189">
    <property type="entry name" value="MFS_Efflux_Transporters"/>
</dbReference>
<evidence type="ECO:0000256" key="2">
    <source>
        <dbReference type="ARBA" id="ARBA00004651"/>
    </source>
</evidence>
<keyword evidence="9 10" id="KW-0472">Membrane</keyword>
<evidence type="ECO:0000256" key="10">
    <source>
        <dbReference type="RuleBase" id="RU365088"/>
    </source>
</evidence>
<feature type="transmembrane region" description="Helical" evidence="10">
    <location>
        <begin position="375"/>
        <end position="397"/>
    </location>
</feature>
<evidence type="ECO:0000313" key="13">
    <source>
        <dbReference type="Proteomes" id="UP000294562"/>
    </source>
</evidence>
<organism evidence="12 13">
    <name type="scientific">Meridianimarinicoccus aquatilis</name>
    <dbReference type="NCBI Taxonomy" id="2552766"/>
    <lineage>
        <taxon>Bacteria</taxon>
        <taxon>Pseudomonadati</taxon>
        <taxon>Pseudomonadota</taxon>
        <taxon>Alphaproteobacteria</taxon>
        <taxon>Rhodobacterales</taxon>
        <taxon>Paracoccaceae</taxon>
        <taxon>Meridianimarinicoccus</taxon>
    </lineage>
</organism>
<dbReference type="OrthoDB" id="9800416at2"/>
<dbReference type="EMBL" id="SMZO01000021">
    <property type="protein sequence ID" value="TDL87790.1"/>
    <property type="molecule type" value="Genomic_DNA"/>
</dbReference>
<dbReference type="PANTHER" id="PTHR43124">
    <property type="entry name" value="PURINE EFFLUX PUMP PBUE"/>
    <property type="match status" value="1"/>
</dbReference>
<reference evidence="12 13" key="1">
    <citation type="submission" date="2019-03" db="EMBL/GenBank/DDBJ databases">
        <title>Rhodobacteraceae bacterium SM1902, a new member of the family Rhodobacteraceae isolated from Yantai.</title>
        <authorList>
            <person name="Sun Y."/>
        </authorList>
    </citation>
    <scope>NUCLEOTIDE SEQUENCE [LARGE SCALE GENOMIC DNA]</scope>
    <source>
        <strain evidence="12 13">SM1902</strain>
    </source>
</reference>
<dbReference type="InterPro" id="IPR011701">
    <property type="entry name" value="MFS"/>
</dbReference>
<feature type="transmembrane region" description="Helical" evidence="10">
    <location>
        <begin position="83"/>
        <end position="100"/>
    </location>
</feature>
<dbReference type="RefSeq" id="WP_133342894.1">
    <property type="nucleotide sequence ID" value="NZ_SMZO01000021.1"/>
</dbReference>
<dbReference type="InterPro" id="IPR020846">
    <property type="entry name" value="MFS_dom"/>
</dbReference>
<comment type="similarity">
    <text evidence="3 10">Belongs to the major facilitator superfamily. Bcr/CmlA family.</text>
</comment>
<feature type="transmembrane region" description="Helical" evidence="10">
    <location>
        <begin position="309"/>
        <end position="327"/>
    </location>
</feature>
<dbReference type="InterPro" id="IPR004812">
    <property type="entry name" value="Efflux_drug-R_Bcr/CmlA"/>
</dbReference>
<protein>
    <recommendedName>
        <fullName evidence="10">Bcr/CflA family efflux transporter</fullName>
    </recommendedName>
</protein>
<dbReference type="AlphaFoldDB" id="A0A4R6AUC6"/>
<dbReference type="InterPro" id="IPR036259">
    <property type="entry name" value="MFS_trans_sf"/>
</dbReference>
<dbReference type="GO" id="GO:0005886">
    <property type="term" value="C:plasma membrane"/>
    <property type="evidence" value="ECO:0007669"/>
    <property type="project" value="UniProtKB-SubCell"/>
</dbReference>
<dbReference type="PROSITE" id="PS00216">
    <property type="entry name" value="SUGAR_TRANSPORT_1"/>
    <property type="match status" value="1"/>
</dbReference>
<feature type="transmembrane region" description="Helical" evidence="10">
    <location>
        <begin position="140"/>
        <end position="162"/>
    </location>
</feature>
<dbReference type="Proteomes" id="UP000294562">
    <property type="component" value="Unassembled WGS sequence"/>
</dbReference>
<keyword evidence="5 10" id="KW-0813">Transport</keyword>
<dbReference type="GO" id="GO:0042910">
    <property type="term" value="F:xenobiotic transmembrane transporter activity"/>
    <property type="evidence" value="ECO:0007669"/>
    <property type="project" value="InterPro"/>
</dbReference>
<evidence type="ECO:0000259" key="11">
    <source>
        <dbReference type="PROSITE" id="PS50850"/>
    </source>
</evidence>
<feature type="transmembrane region" description="Helical" evidence="10">
    <location>
        <begin position="217"/>
        <end position="235"/>
    </location>
</feature>
<feature type="transmembrane region" description="Helical" evidence="10">
    <location>
        <begin position="21"/>
        <end position="40"/>
    </location>
</feature>
<evidence type="ECO:0000256" key="5">
    <source>
        <dbReference type="ARBA" id="ARBA00022448"/>
    </source>
</evidence>
<comment type="subcellular location">
    <subcellularLocation>
        <location evidence="10">Cell inner membrane</location>
        <topology evidence="10">Multi-pass membrane protein</topology>
    </subcellularLocation>
    <subcellularLocation>
        <location evidence="2">Cell membrane</location>
        <topology evidence="2">Multi-pass membrane protein</topology>
    </subcellularLocation>
</comment>
<dbReference type="Pfam" id="PF07690">
    <property type="entry name" value="MFS_1"/>
    <property type="match status" value="1"/>
</dbReference>
<keyword evidence="8 10" id="KW-1133">Transmembrane helix</keyword>
<accession>A0A4R6AUC6</accession>
<feature type="transmembrane region" description="Helical" evidence="10">
    <location>
        <begin position="348"/>
        <end position="369"/>
    </location>
</feature>
<keyword evidence="10" id="KW-0997">Cell inner membrane</keyword>
<dbReference type="GO" id="GO:1990961">
    <property type="term" value="P:xenobiotic detoxification by transmembrane export across the plasma membrane"/>
    <property type="evidence" value="ECO:0007669"/>
    <property type="project" value="InterPro"/>
</dbReference>